<dbReference type="InterPro" id="IPR019662">
    <property type="entry name" value="DUF2516"/>
</dbReference>
<feature type="transmembrane region" description="Helical" evidence="1">
    <location>
        <begin position="42"/>
        <end position="62"/>
    </location>
</feature>
<accession>A0ABR7M379</accession>
<keyword evidence="1" id="KW-0472">Membrane</keyword>
<dbReference type="EMBL" id="JABVEC010000055">
    <property type="protein sequence ID" value="MBC6471043.1"/>
    <property type="molecule type" value="Genomic_DNA"/>
</dbReference>
<feature type="transmembrane region" description="Helical" evidence="1">
    <location>
        <begin position="68"/>
        <end position="88"/>
    </location>
</feature>
<keyword evidence="1" id="KW-1133">Transmembrane helix</keyword>
<feature type="transmembrane region" description="Helical" evidence="1">
    <location>
        <begin position="6"/>
        <end position="22"/>
    </location>
</feature>
<name>A0ABR7M379_9ACTN</name>
<sequence>MLQYFFWLLLIIAFAVEAWALFDAVRQPAGAYASAGKLTKQWWMIILGVATALGFAHAAAPMGGISPITLLLGILPVAAFIASAVYLADVRPAVREYRGGQGGASGPYGPW</sequence>
<dbReference type="Pfam" id="PF10724">
    <property type="entry name" value="DUF2516"/>
    <property type="match status" value="1"/>
</dbReference>
<protein>
    <submittedName>
        <fullName evidence="2">DUF2516 family protein</fullName>
    </submittedName>
</protein>
<keyword evidence="3" id="KW-1185">Reference proteome</keyword>
<comment type="caution">
    <text evidence="2">The sequence shown here is derived from an EMBL/GenBank/DDBJ whole genome shotgun (WGS) entry which is preliminary data.</text>
</comment>
<proteinExistence type="predicted"/>
<reference evidence="2 3" key="1">
    <citation type="submission" date="2020-06" db="EMBL/GenBank/DDBJ databases">
        <title>Actinomadura xiongansis sp. nov., isolated from soil of Baiyangdian.</title>
        <authorList>
            <person name="Zhang X."/>
        </authorList>
    </citation>
    <scope>NUCLEOTIDE SEQUENCE [LARGE SCALE GENOMIC DNA]</scope>
    <source>
        <strain evidence="2 3">HBUM206468</strain>
    </source>
</reference>
<organism evidence="2 3">
    <name type="scientific">Actinomadura alba</name>
    <dbReference type="NCBI Taxonomy" id="406431"/>
    <lineage>
        <taxon>Bacteria</taxon>
        <taxon>Bacillati</taxon>
        <taxon>Actinomycetota</taxon>
        <taxon>Actinomycetes</taxon>
        <taxon>Streptosporangiales</taxon>
        <taxon>Thermomonosporaceae</taxon>
        <taxon>Actinomadura</taxon>
    </lineage>
</organism>
<keyword evidence="1" id="KW-0812">Transmembrane</keyword>
<dbReference type="Proteomes" id="UP000805614">
    <property type="component" value="Unassembled WGS sequence"/>
</dbReference>
<evidence type="ECO:0000256" key="1">
    <source>
        <dbReference type="SAM" id="Phobius"/>
    </source>
</evidence>
<evidence type="ECO:0000313" key="3">
    <source>
        <dbReference type="Proteomes" id="UP000805614"/>
    </source>
</evidence>
<gene>
    <name evidence="2" type="ORF">HKK74_36965</name>
</gene>
<evidence type="ECO:0000313" key="2">
    <source>
        <dbReference type="EMBL" id="MBC6471043.1"/>
    </source>
</evidence>